<dbReference type="InterPro" id="IPR020846">
    <property type="entry name" value="MFS_dom"/>
</dbReference>
<evidence type="ECO:0000256" key="2">
    <source>
        <dbReference type="ARBA" id="ARBA00008537"/>
    </source>
</evidence>
<feature type="transmembrane region" description="Helical" evidence="8">
    <location>
        <begin position="72"/>
        <end position="91"/>
    </location>
</feature>
<protein>
    <submittedName>
        <fullName evidence="10">EmrB/QacA subfamily drug resistance transporter</fullName>
    </submittedName>
</protein>
<evidence type="ECO:0000256" key="3">
    <source>
        <dbReference type="ARBA" id="ARBA00022448"/>
    </source>
</evidence>
<dbReference type="GO" id="GO:0022857">
    <property type="term" value="F:transmembrane transporter activity"/>
    <property type="evidence" value="ECO:0007669"/>
    <property type="project" value="InterPro"/>
</dbReference>
<dbReference type="InterPro" id="IPR036259">
    <property type="entry name" value="MFS_trans_sf"/>
</dbReference>
<sequence>MKNGKALAVLATGLGMIILDGTIVAVALPDIIEDLKLDLSDAQWVNASYSVIFAALLLTFGRLGDRLGRREVFVGGIALFAVGSLLASMATGPVSLIGARLIQGVGGAAALPSALSTVTATFTGKSRVPAFAVWGVVASGSAAIGPLLGGWLTTAFTWPWIFLVNLPISVFVILGAILWVPNSKQTALAPGLDIPGLLLSALGFGAIVFALVEGQTYGWWTPHGAHNVLGVQVPADAPISATPVLLALGALLVAGFILWERHRARAQRSALLDLTLFRIPTFRWGNTTATTVAIGEFGIVFVMPLFLVNVLGLDTLKAGLVIAAMAFGAFWSGAMARHLAAAIGAPGTVVVGLALEVIGTAATALVITATSSPWLLAGMLAIYGFGLGLASAQLTGTTLLEVPAAEAGQGSAAQSTVRQLGSALGTAIVGSALAVALASAVPSSLAGTSISSSEADQLATATSESAGGVIEQLREQGTSSQLGSHTTEAVTALSDAFATATSLALWIATAFLFIGLISSILLVRHSPKHVKESAGTVAPG</sequence>
<feature type="transmembrane region" description="Helical" evidence="8">
    <location>
        <begin position="374"/>
        <end position="400"/>
    </location>
</feature>
<comment type="subcellular location">
    <subcellularLocation>
        <location evidence="1">Cell membrane</location>
        <topology evidence="1">Multi-pass membrane protein</topology>
    </subcellularLocation>
</comment>
<organism evidence="10 11">
    <name type="scientific">Serinibacter salmoneus</name>
    <dbReference type="NCBI Taxonomy" id="556530"/>
    <lineage>
        <taxon>Bacteria</taxon>
        <taxon>Bacillati</taxon>
        <taxon>Actinomycetota</taxon>
        <taxon>Actinomycetes</taxon>
        <taxon>Micrococcales</taxon>
        <taxon>Beutenbergiaceae</taxon>
        <taxon>Serinibacter</taxon>
    </lineage>
</organism>
<feature type="transmembrane region" description="Helical" evidence="8">
    <location>
        <begin position="420"/>
        <end position="441"/>
    </location>
</feature>
<dbReference type="CDD" id="cd17321">
    <property type="entry name" value="MFS_MMR_MDR_like"/>
    <property type="match status" value="1"/>
</dbReference>
<keyword evidence="11" id="KW-1185">Reference proteome</keyword>
<keyword evidence="7 8" id="KW-0472">Membrane</keyword>
<dbReference type="InterPro" id="IPR011701">
    <property type="entry name" value="MFS"/>
</dbReference>
<dbReference type="Pfam" id="PF07690">
    <property type="entry name" value="MFS_1"/>
    <property type="match status" value="1"/>
</dbReference>
<dbReference type="PROSITE" id="PS50850">
    <property type="entry name" value="MFS"/>
    <property type="match status" value="1"/>
</dbReference>
<evidence type="ECO:0000256" key="6">
    <source>
        <dbReference type="ARBA" id="ARBA00022989"/>
    </source>
</evidence>
<feature type="transmembrane region" description="Helical" evidence="8">
    <location>
        <begin position="158"/>
        <end position="180"/>
    </location>
</feature>
<feature type="transmembrane region" description="Helical" evidence="8">
    <location>
        <begin position="130"/>
        <end position="152"/>
    </location>
</feature>
<gene>
    <name evidence="10" type="ORF">ATL40_0739</name>
</gene>
<dbReference type="Proteomes" id="UP000224915">
    <property type="component" value="Unassembled WGS sequence"/>
</dbReference>
<accession>A0A2A9CZQ9</accession>
<comment type="similarity">
    <text evidence="2">Belongs to the major facilitator superfamily. EmrB family.</text>
</comment>
<dbReference type="EMBL" id="PDJD01000001">
    <property type="protein sequence ID" value="PFG19182.1"/>
    <property type="molecule type" value="Genomic_DNA"/>
</dbReference>
<keyword evidence="4" id="KW-1003">Cell membrane</keyword>
<dbReference type="RefSeq" id="WP_425443349.1">
    <property type="nucleotide sequence ID" value="NZ_PDJD01000001.1"/>
</dbReference>
<dbReference type="GO" id="GO:0005886">
    <property type="term" value="C:plasma membrane"/>
    <property type="evidence" value="ECO:0007669"/>
    <property type="project" value="UniProtKB-SubCell"/>
</dbReference>
<dbReference type="NCBIfam" id="TIGR00711">
    <property type="entry name" value="efflux_EmrB"/>
    <property type="match status" value="1"/>
</dbReference>
<keyword evidence="6 8" id="KW-1133">Transmembrane helix</keyword>
<dbReference type="SUPFAM" id="SSF103473">
    <property type="entry name" value="MFS general substrate transporter"/>
    <property type="match status" value="1"/>
</dbReference>
<evidence type="ECO:0000256" key="1">
    <source>
        <dbReference type="ARBA" id="ARBA00004651"/>
    </source>
</evidence>
<evidence type="ECO:0000313" key="11">
    <source>
        <dbReference type="Proteomes" id="UP000224915"/>
    </source>
</evidence>
<dbReference type="PANTHER" id="PTHR42718">
    <property type="entry name" value="MAJOR FACILITATOR SUPERFAMILY MULTIDRUG TRANSPORTER MFSC"/>
    <property type="match status" value="1"/>
</dbReference>
<feature type="transmembrane region" description="Helical" evidence="8">
    <location>
        <begin position="239"/>
        <end position="259"/>
    </location>
</feature>
<feature type="transmembrane region" description="Helical" evidence="8">
    <location>
        <begin position="348"/>
        <end position="368"/>
    </location>
</feature>
<feature type="transmembrane region" description="Helical" evidence="8">
    <location>
        <begin position="503"/>
        <end position="523"/>
    </location>
</feature>
<proteinExistence type="inferred from homology"/>
<keyword evidence="3" id="KW-0813">Transport</keyword>
<evidence type="ECO:0000313" key="10">
    <source>
        <dbReference type="EMBL" id="PFG19182.1"/>
    </source>
</evidence>
<evidence type="ECO:0000256" key="4">
    <source>
        <dbReference type="ARBA" id="ARBA00022475"/>
    </source>
</evidence>
<dbReference type="Gene3D" id="1.20.1720.10">
    <property type="entry name" value="Multidrug resistance protein D"/>
    <property type="match status" value="2"/>
</dbReference>
<feature type="transmembrane region" description="Helical" evidence="8">
    <location>
        <begin position="43"/>
        <end position="60"/>
    </location>
</feature>
<evidence type="ECO:0000256" key="7">
    <source>
        <dbReference type="ARBA" id="ARBA00023136"/>
    </source>
</evidence>
<feature type="transmembrane region" description="Helical" evidence="8">
    <location>
        <begin position="192"/>
        <end position="212"/>
    </location>
</feature>
<evidence type="ECO:0000256" key="5">
    <source>
        <dbReference type="ARBA" id="ARBA00022692"/>
    </source>
</evidence>
<evidence type="ECO:0000259" key="9">
    <source>
        <dbReference type="PROSITE" id="PS50850"/>
    </source>
</evidence>
<feature type="transmembrane region" description="Helical" evidence="8">
    <location>
        <begin position="292"/>
        <end position="312"/>
    </location>
</feature>
<dbReference type="AlphaFoldDB" id="A0A2A9CZQ9"/>
<feature type="domain" description="Major facilitator superfamily (MFS) profile" evidence="9">
    <location>
        <begin position="6"/>
        <end position="527"/>
    </location>
</feature>
<dbReference type="InterPro" id="IPR004638">
    <property type="entry name" value="EmrB-like"/>
</dbReference>
<evidence type="ECO:0000256" key="8">
    <source>
        <dbReference type="SAM" id="Phobius"/>
    </source>
</evidence>
<dbReference type="PANTHER" id="PTHR42718:SF9">
    <property type="entry name" value="MAJOR FACILITATOR SUPERFAMILY MULTIDRUG TRANSPORTER MFSC"/>
    <property type="match status" value="1"/>
</dbReference>
<name>A0A2A9CZQ9_9MICO</name>
<feature type="transmembrane region" description="Helical" evidence="8">
    <location>
        <begin position="97"/>
        <end position="118"/>
    </location>
</feature>
<keyword evidence="5 8" id="KW-0812">Transmembrane</keyword>
<comment type="caution">
    <text evidence="10">The sequence shown here is derived from an EMBL/GenBank/DDBJ whole genome shotgun (WGS) entry which is preliminary data.</text>
</comment>
<reference evidence="10 11" key="1">
    <citation type="submission" date="2017-10" db="EMBL/GenBank/DDBJ databases">
        <title>Sequencing the genomes of 1000 actinobacteria strains.</title>
        <authorList>
            <person name="Klenk H.-P."/>
        </authorList>
    </citation>
    <scope>NUCLEOTIDE SEQUENCE [LARGE SCALE GENOMIC DNA]</scope>
    <source>
        <strain evidence="10 11">DSM 21801</strain>
    </source>
</reference>
<feature type="transmembrane region" description="Helical" evidence="8">
    <location>
        <begin position="318"/>
        <end position="336"/>
    </location>
</feature>